<reference evidence="3" key="2">
    <citation type="submission" date="2019-09" db="UniProtKB">
        <authorList>
            <consortium name="WormBaseParasite"/>
        </authorList>
    </citation>
    <scope>IDENTIFICATION</scope>
</reference>
<sequence length="117" mass="12937">MNSARDDKEDGYHSWGTSRVGFESVPFVLTLDCIVNHLKKSPLRTKLYANDVTLVAGAGVESAVVTGNPPDSGLWLNVKKARLISSEKCSSPMAQMERIHRNPLRPYVLNDAQRQAI</sequence>
<proteinExistence type="predicted"/>
<name>A0A183F942_HELPZ</name>
<reference evidence="1 2" key="1">
    <citation type="submission" date="2018-11" db="EMBL/GenBank/DDBJ databases">
        <authorList>
            <consortium name="Pathogen Informatics"/>
        </authorList>
    </citation>
    <scope>NUCLEOTIDE SEQUENCE [LARGE SCALE GENOMIC DNA]</scope>
</reference>
<gene>
    <name evidence="1" type="ORF">HPBE_LOCUS2685</name>
</gene>
<dbReference type="Proteomes" id="UP000050761">
    <property type="component" value="Unassembled WGS sequence"/>
</dbReference>
<accession>A0A3P7TXP9</accession>
<organism evidence="2 3">
    <name type="scientific">Heligmosomoides polygyrus</name>
    <name type="common">Parasitic roundworm</name>
    <dbReference type="NCBI Taxonomy" id="6339"/>
    <lineage>
        <taxon>Eukaryota</taxon>
        <taxon>Metazoa</taxon>
        <taxon>Ecdysozoa</taxon>
        <taxon>Nematoda</taxon>
        <taxon>Chromadorea</taxon>
        <taxon>Rhabditida</taxon>
        <taxon>Rhabditina</taxon>
        <taxon>Rhabditomorpha</taxon>
        <taxon>Strongyloidea</taxon>
        <taxon>Heligmosomidae</taxon>
        <taxon>Heligmosomoides</taxon>
    </lineage>
</organism>
<protein>
    <submittedName>
        <fullName evidence="3">Reverse transcriptase domain-containing protein</fullName>
    </submittedName>
</protein>
<evidence type="ECO:0000313" key="2">
    <source>
        <dbReference type="Proteomes" id="UP000050761"/>
    </source>
</evidence>
<dbReference type="EMBL" id="UZAH01004531">
    <property type="protein sequence ID" value="VDO27370.1"/>
    <property type="molecule type" value="Genomic_DNA"/>
</dbReference>
<evidence type="ECO:0000313" key="3">
    <source>
        <dbReference type="WBParaSite" id="HPBE_0000268401-mRNA-1"/>
    </source>
</evidence>
<dbReference type="WBParaSite" id="HPBE_0000268401-mRNA-1">
    <property type="protein sequence ID" value="HPBE_0000268401-mRNA-1"/>
    <property type="gene ID" value="HPBE_0000268401"/>
</dbReference>
<accession>A0A183F942</accession>
<keyword evidence="2" id="KW-1185">Reference proteome</keyword>
<evidence type="ECO:0000313" key="1">
    <source>
        <dbReference type="EMBL" id="VDO27370.1"/>
    </source>
</evidence>
<dbReference type="AlphaFoldDB" id="A0A183F942"/>